<keyword evidence="2" id="KW-0472">Membrane</keyword>
<evidence type="ECO:0000313" key="5">
    <source>
        <dbReference type="Proteomes" id="UP001050691"/>
    </source>
</evidence>
<name>A0AAV5AHY9_9AGAM</name>
<organism evidence="4 5">
    <name type="scientific">Clathrus columnatus</name>
    <dbReference type="NCBI Taxonomy" id="1419009"/>
    <lineage>
        <taxon>Eukaryota</taxon>
        <taxon>Fungi</taxon>
        <taxon>Dikarya</taxon>
        <taxon>Basidiomycota</taxon>
        <taxon>Agaricomycotina</taxon>
        <taxon>Agaricomycetes</taxon>
        <taxon>Phallomycetidae</taxon>
        <taxon>Phallales</taxon>
        <taxon>Clathraceae</taxon>
        <taxon>Clathrus</taxon>
    </lineage>
</organism>
<dbReference type="AlphaFoldDB" id="A0AAV5AHY9"/>
<evidence type="ECO:0000259" key="3">
    <source>
        <dbReference type="Pfam" id="PF20151"/>
    </source>
</evidence>
<feature type="transmembrane region" description="Helical" evidence="2">
    <location>
        <begin position="34"/>
        <end position="55"/>
    </location>
</feature>
<dbReference type="Proteomes" id="UP001050691">
    <property type="component" value="Unassembled WGS sequence"/>
</dbReference>
<evidence type="ECO:0000313" key="4">
    <source>
        <dbReference type="EMBL" id="GJJ12728.1"/>
    </source>
</evidence>
<dbReference type="InterPro" id="IPR045340">
    <property type="entry name" value="DUF6533"/>
</dbReference>
<protein>
    <recommendedName>
        <fullName evidence="3">DUF6533 domain-containing protein</fullName>
    </recommendedName>
</protein>
<accession>A0AAV5AHY9</accession>
<comment type="caution">
    <text evidence="4">The sequence shown here is derived from an EMBL/GenBank/DDBJ whole genome shotgun (WGS) entry which is preliminary data.</text>
</comment>
<reference evidence="4" key="1">
    <citation type="submission" date="2021-10" db="EMBL/GenBank/DDBJ databases">
        <title>De novo Genome Assembly of Clathrus columnatus (Basidiomycota, Fungi) Using Illumina and Nanopore Sequence Data.</title>
        <authorList>
            <person name="Ogiso-Tanaka E."/>
            <person name="Itagaki H."/>
            <person name="Hosoya T."/>
            <person name="Hosaka K."/>
        </authorList>
    </citation>
    <scope>NUCLEOTIDE SEQUENCE</scope>
    <source>
        <strain evidence="4">MO-923</strain>
    </source>
</reference>
<sequence>MTFGAVTILTYASFLHFSDEVKYIWKAKFTIPTYLYLFSKYPAFLFFFLAIYLNLVQETLRYFPITSYSIFENLTILQSRECSDVVFSGHAIAILPLVGTQDQATVTNDIHNIALTLSDTFALIAVIRHVWGLWKLKQTLGLRNNKDLTTLLLHQGIFRFLYAFEFVVYFNGTDLASSIVFLMTTTEIPLITVSYGKLSSLLLCEFTLDLRRRNAQESVPNQSALDLPTLSFHENPTQSIRSALGQLHESIVNEMGERNEPSLRMPDQDDLQDPDEPHNANLGTTTDQSLTND</sequence>
<feature type="compositionally biased region" description="Polar residues" evidence="1">
    <location>
        <begin position="281"/>
        <end position="293"/>
    </location>
</feature>
<dbReference type="Pfam" id="PF20151">
    <property type="entry name" value="DUF6533"/>
    <property type="match status" value="1"/>
</dbReference>
<evidence type="ECO:0000256" key="2">
    <source>
        <dbReference type="SAM" id="Phobius"/>
    </source>
</evidence>
<feature type="domain" description="DUF6533" evidence="3">
    <location>
        <begin position="3"/>
        <end position="45"/>
    </location>
</feature>
<dbReference type="EMBL" id="BPWL01000007">
    <property type="protein sequence ID" value="GJJ12728.1"/>
    <property type="molecule type" value="Genomic_DNA"/>
</dbReference>
<evidence type="ECO:0000256" key="1">
    <source>
        <dbReference type="SAM" id="MobiDB-lite"/>
    </source>
</evidence>
<keyword evidence="2" id="KW-1133">Transmembrane helix</keyword>
<gene>
    <name evidence="4" type="ORF">Clacol_006972</name>
</gene>
<feature type="region of interest" description="Disordered" evidence="1">
    <location>
        <begin position="256"/>
        <end position="293"/>
    </location>
</feature>
<keyword evidence="2" id="KW-0812">Transmembrane</keyword>
<keyword evidence="5" id="KW-1185">Reference proteome</keyword>
<proteinExistence type="predicted"/>